<name>A0A5B7WR76_9MICC</name>
<organism evidence="2 3">
    <name type="scientific">Glutamicibacter creatinolyticus</name>
    <dbReference type="NCBI Taxonomy" id="162496"/>
    <lineage>
        <taxon>Bacteria</taxon>
        <taxon>Bacillati</taxon>
        <taxon>Actinomycetota</taxon>
        <taxon>Actinomycetes</taxon>
        <taxon>Micrococcales</taxon>
        <taxon>Micrococcaceae</taxon>
        <taxon>Glutamicibacter</taxon>
    </lineage>
</organism>
<dbReference type="KEGG" id="gcr:GcLGCM259_0835"/>
<keyword evidence="1" id="KW-0812">Transmembrane</keyword>
<keyword evidence="3" id="KW-1185">Reference proteome</keyword>
<dbReference type="AlphaFoldDB" id="A0A5B7WR76"/>
<keyword evidence="1" id="KW-1133">Transmembrane helix</keyword>
<protein>
    <submittedName>
        <fullName evidence="2">Uncharacterized protein</fullName>
    </submittedName>
</protein>
<sequence>MFGMSSRLKVFVAACLATGSIFTGANGLTIVPLLAAAAMLAVGIAATSESGRDAQLVVPVLGIMASTFSVMGTAFVLTSNSILPFGATAVIAAVPVLAWISLGLTMGRPGATATA</sequence>
<accession>A0A5B7WR76</accession>
<gene>
    <name evidence="2" type="ORF">GcLGCM259_0835</name>
</gene>
<feature type="transmembrane region" description="Helical" evidence="1">
    <location>
        <begin position="33"/>
        <end position="49"/>
    </location>
</feature>
<feature type="transmembrane region" description="Helical" evidence="1">
    <location>
        <begin position="56"/>
        <end position="76"/>
    </location>
</feature>
<evidence type="ECO:0000313" key="3">
    <source>
        <dbReference type="Proteomes" id="UP000307000"/>
    </source>
</evidence>
<reference evidence="2 3" key="1">
    <citation type="submission" date="2018-12" db="EMBL/GenBank/DDBJ databases">
        <title>Complete Genome Sequence of Glutamicibacter creatinolyticus strain LGCM259,isolated from an abscess of a 12-year-old mare in Italy.</title>
        <authorList>
            <person name="Santos R.G."/>
            <person name="Silva A.L."/>
            <person name="Seyffert N."/>
            <person name="Castro T.L.P."/>
            <person name="Attili A.R."/>
            <person name="Rifici C."/>
            <person name="Mazzullo G."/>
            <person name="Brenig B."/>
            <person name="Venanzi F."/>
            <person name="Azevedo V."/>
        </authorList>
    </citation>
    <scope>NUCLEOTIDE SEQUENCE [LARGE SCALE GENOMIC DNA]</scope>
    <source>
        <strain evidence="2 3">LGCM 259</strain>
    </source>
</reference>
<evidence type="ECO:0000256" key="1">
    <source>
        <dbReference type="SAM" id="Phobius"/>
    </source>
</evidence>
<proteinExistence type="predicted"/>
<evidence type="ECO:0000313" key="2">
    <source>
        <dbReference type="EMBL" id="QCY46591.1"/>
    </source>
</evidence>
<dbReference type="EMBL" id="CP034412">
    <property type="protein sequence ID" value="QCY46591.1"/>
    <property type="molecule type" value="Genomic_DNA"/>
</dbReference>
<dbReference type="Proteomes" id="UP000307000">
    <property type="component" value="Chromosome"/>
</dbReference>
<feature type="transmembrane region" description="Helical" evidence="1">
    <location>
        <begin position="82"/>
        <end position="102"/>
    </location>
</feature>
<keyword evidence="1" id="KW-0472">Membrane</keyword>